<dbReference type="Pfam" id="PF13569">
    <property type="entry name" value="DUF4132"/>
    <property type="match status" value="1"/>
</dbReference>
<name>A0A7T2S4R6_DELAC</name>
<dbReference type="RefSeq" id="WP_197956054.1">
    <property type="nucleotide sequence ID" value="NZ_CP065668.1"/>
</dbReference>
<evidence type="ECO:0000313" key="3">
    <source>
        <dbReference type="EMBL" id="QPS08929.1"/>
    </source>
</evidence>
<protein>
    <submittedName>
        <fullName evidence="3">DUF4132 domain-containing protein</fullName>
    </submittedName>
</protein>
<reference evidence="3 4" key="1">
    <citation type="submission" date="2020-12" db="EMBL/GenBank/DDBJ databases">
        <title>FDA dAtabase for Regulatory Grade micrObial Sequences (FDA-ARGOS): Supporting development and validation of Infectious Disease Dx tests.</title>
        <authorList>
            <person name="Sproer C."/>
            <person name="Gronow S."/>
            <person name="Severitt S."/>
            <person name="Schroder I."/>
            <person name="Tallon L."/>
            <person name="Sadzewicz L."/>
            <person name="Zhao X."/>
            <person name="Boylan J."/>
            <person name="Ott S."/>
            <person name="Bowen H."/>
            <person name="Vavikolanu K."/>
            <person name="Mehta A."/>
            <person name="Aluvathingal J."/>
            <person name="Nadendla S."/>
            <person name="Lowell S."/>
            <person name="Myers T."/>
            <person name="Yan Y."/>
            <person name="Sichtig H."/>
        </authorList>
    </citation>
    <scope>NUCLEOTIDE SEQUENCE [LARGE SCALE GENOMIC DNA]</scope>
    <source>
        <strain evidence="3 4">FDAARGOS_909</strain>
    </source>
</reference>
<evidence type="ECO:0000313" key="4">
    <source>
        <dbReference type="Proteomes" id="UP000594778"/>
    </source>
</evidence>
<gene>
    <name evidence="3" type="ORF">I6G66_02405</name>
</gene>
<accession>A0A7T2S4R6</accession>
<dbReference type="EMBL" id="CP065668">
    <property type="protein sequence ID" value="QPS08929.1"/>
    <property type="molecule type" value="Genomic_DNA"/>
</dbReference>
<sequence>MSNNETAALPLQALYELHTAAPAGREGMPAFAAELAKRLAQGRDAEVADFLRDSSSLCQERLHQLPGEHAPWQRDHALWLALARISLPLGQFYGGNSGVPRRSAELTAELTALARAWLDGWGSRSHQPWRLRDGYDLVLRQVFGVLGHEGMSSAEITGLLRWARELSAKAGIAPGAQYYCQWQHLLHQLPEPELLAMAIEDGGGQLSRDIVQRQLPLQRTRPAAQRWALWRDFFAQLPAVLDQLRLPEPVLIASRWETADAARRDLLAQDLFKALCFASEEDWPHDRALVERMLQTDAAPLVAWFRQLGHLAINPAVAQRLWEARWPALLPLLLPACADGCKHESDRAGYAPVAETLLADRPGDLARLAAGPLTHLLPALRVDTLQRLLPQLGKAASGSASKGLRAALAQALSALPVDAPQAAGWLAKPNKNLVLAYRDVLVAHPDPASGSLLSALLAGGLLDAAEQGPVQARLKDLGAAAPAADAARPPAGEAAPAGSDGADSLAELEAQAASLQRLSPAIAALDQPALLDLLAPLSAQAARALLHLAATSPQELPALAHQLLAQASAENRARLALALVQHWVAADGAPESRWVLKLLPGAADDRIVDVLSSAALAWHKTRKERAVVALQQLGRLDTVYALSCVQALATGKTLKPSVLAAAQAVLAGAAVRRGMALADLGDELTPDFDLGRCVQLQVGAQTYDVLLQGDLSLRLRTPAGKLVRSLPALADEGLRTEWDAAAARLKTLSKGIKAVLQQQAPRLQSCLMLGRHWPLDTWRRLFLEHPLLRVVAQGLVWRVEPAAGQPFSLRIAEDLSLVDAQSDAVQLPAEGRIALWHPAQATEQERAQWRECLADYGLKALVEQVDAPADLPLASQWQQELLQPLAPIRLTQQALDGLAGPWRFHAGPVCDGPGIYLHLRDFAVQRWRVELLHSAAMPYYEPGHEIDIEGFALRDMAADRLLPPAEWPLPLQASLCSMLQALAARAAGAAATAAAAQV</sequence>
<evidence type="ECO:0000259" key="2">
    <source>
        <dbReference type="Pfam" id="PF13569"/>
    </source>
</evidence>
<organism evidence="3 4">
    <name type="scientific">Delftia acidovorans</name>
    <name type="common">Pseudomonas acidovorans</name>
    <name type="synonym">Comamonas acidovorans</name>
    <dbReference type="NCBI Taxonomy" id="80866"/>
    <lineage>
        <taxon>Bacteria</taxon>
        <taxon>Pseudomonadati</taxon>
        <taxon>Pseudomonadota</taxon>
        <taxon>Betaproteobacteria</taxon>
        <taxon>Burkholderiales</taxon>
        <taxon>Comamonadaceae</taxon>
        <taxon>Delftia</taxon>
    </lineage>
</organism>
<evidence type="ECO:0000256" key="1">
    <source>
        <dbReference type="SAM" id="MobiDB-lite"/>
    </source>
</evidence>
<feature type="domain" description="DUF4132" evidence="2">
    <location>
        <begin position="720"/>
        <end position="866"/>
    </location>
</feature>
<feature type="region of interest" description="Disordered" evidence="1">
    <location>
        <begin position="481"/>
        <end position="502"/>
    </location>
</feature>
<dbReference type="InterPro" id="IPR025406">
    <property type="entry name" value="DUF4132"/>
</dbReference>
<dbReference type="Proteomes" id="UP000594778">
    <property type="component" value="Chromosome"/>
</dbReference>
<proteinExistence type="predicted"/>
<dbReference type="AlphaFoldDB" id="A0A7T2S4R6"/>